<evidence type="ECO:0000313" key="6">
    <source>
        <dbReference type="EMBL" id="RKD88647.1"/>
    </source>
</evidence>
<sequence>MLWLLSPNMNSIQSESVRVSSEQRQTVDGSELRKELGIDRSEIRWRKSFTDFTSDDIAALAELDELIESEAPALTDELERHIHDHEEALVFLDRSTKSFDQLKQAHTSYLTDLGSGSYDKEYFNQRARIGQIHNMLGLGPKIYLGAYSVYFGGLVDAIGKRMKERTEEGALTPDELIDQTVEYVMALFKIINIDQQVVMDTYIHAANENLKEELDRQRRVASEVDDLVTESQKMAENVAERSAEIHTLSDRQTENIASVAEEVSNMSATVEEIAATADDVAATSQNAEELASDGQEAATRAIDAMETVDRSTRDVAADVDQLRERVDEIDEVVEVISDIADQTNLLALNASIEAAHADESGDGFAVVANEVKSLAEESQDNAKQIEKTVDAIKAETEETVESLDEMTTNVSQGIDRVEDAMAKLQDIVETVEEASEGIQEVSDATDDQAASTEEVASMIDELVEQTEEVAQEIESISDSNGEQEEKIDEIYQTVQSLTE</sequence>
<proteinExistence type="inferred from homology"/>
<dbReference type="InterPro" id="IPR004089">
    <property type="entry name" value="MCPsignal_dom"/>
</dbReference>
<protein>
    <submittedName>
        <fullName evidence="6">Heme-based aerotactic transducer</fullName>
    </submittedName>
</protein>
<reference evidence="6 7" key="1">
    <citation type="submission" date="2018-09" db="EMBL/GenBank/DDBJ databases">
        <title>Genomic Encyclopedia of Archaeal and Bacterial Type Strains, Phase II (KMG-II): from individual species to whole genera.</title>
        <authorList>
            <person name="Goeker M."/>
        </authorList>
    </citation>
    <scope>NUCLEOTIDE SEQUENCE [LARGE SCALE GENOMIC DNA]</scope>
    <source>
        <strain evidence="6 7">DSM 13151</strain>
    </source>
</reference>
<dbReference type="InterPro" id="IPR004090">
    <property type="entry name" value="Chemotax_Me-accpt_rcpt"/>
</dbReference>
<dbReference type="Gene3D" id="1.10.287.950">
    <property type="entry name" value="Methyl-accepting chemotaxis protein"/>
    <property type="match status" value="1"/>
</dbReference>
<dbReference type="PANTHER" id="PTHR32089">
    <property type="entry name" value="METHYL-ACCEPTING CHEMOTAXIS PROTEIN MCPB"/>
    <property type="match status" value="1"/>
</dbReference>
<gene>
    <name evidence="6" type="ORF">ATJ93_4309</name>
</gene>
<dbReference type="PANTHER" id="PTHR32089:SF112">
    <property type="entry name" value="LYSOZYME-LIKE PROTEIN-RELATED"/>
    <property type="match status" value="1"/>
</dbReference>
<keyword evidence="4" id="KW-0175">Coiled coil</keyword>
<dbReference type="SUPFAM" id="SSF58104">
    <property type="entry name" value="Methyl-accepting chemotaxis protein (MCP) signaling domain"/>
    <property type="match status" value="1"/>
</dbReference>
<comment type="caution">
    <text evidence="6">The sequence shown here is derived from an EMBL/GenBank/DDBJ whole genome shotgun (WGS) entry which is preliminary data.</text>
</comment>
<dbReference type="EMBL" id="RAPO01000005">
    <property type="protein sequence ID" value="RKD88647.1"/>
    <property type="molecule type" value="Genomic_DNA"/>
</dbReference>
<dbReference type="InterPro" id="IPR009050">
    <property type="entry name" value="Globin-like_sf"/>
</dbReference>
<dbReference type="GO" id="GO:0006935">
    <property type="term" value="P:chemotaxis"/>
    <property type="evidence" value="ECO:0007669"/>
    <property type="project" value="InterPro"/>
</dbReference>
<dbReference type="CDD" id="cd11386">
    <property type="entry name" value="MCP_signal"/>
    <property type="match status" value="1"/>
</dbReference>
<evidence type="ECO:0000259" key="5">
    <source>
        <dbReference type="PROSITE" id="PS50111"/>
    </source>
</evidence>
<evidence type="ECO:0000256" key="4">
    <source>
        <dbReference type="SAM" id="Coils"/>
    </source>
</evidence>
<feature type="domain" description="Methyl-accepting transducer" evidence="5">
    <location>
        <begin position="227"/>
        <end position="463"/>
    </location>
</feature>
<organism evidence="6 7">
    <name type="scientific">Halopiger aswanensis</name>
    <dbReference type="NCBI Taxonomy" id="148449"/>
    <lineage>
        <taxon>Archaea</taxon>
        <taxon>Methanobacteriati</taxon>
        <taxon>Methanobacteriota</taxon>
        <taxon>Stenosarchaea group</taxon>
        <taxon>Halobacteria</taxon>
        <taxon>Halobacteriales</taxon>
        <taxon>Natrialbaceae</taxon>
        <taxon>Halopiger</taxon>
    </lineage>
</organism>
<dbReference type="Proteomes" id="UP000283805">
    <property type="component" value="Unassembled WGS sequence"/>
</dbReference>
<evidence type="ECO:0000256" key="3">
    <source>
        <dbReference type="PROSITE-ProRule" id="PRU00284"/>
    </source>
</evidence>
<name>A0A3R7DAP4_9EURY</name>
<dbReference type="CDD" id="cd01068">
    <property type="entry name" value="globin_sensor"/>
    <property type="match status" value="1"/>
</dbReference>
<dbReference type="GO" id="GO:0020037">
    <property type="term" value="F:heme binding"/>
    <property type="evidence" value="ECO:0007669"/>
    <property type="project" value="InterPro"/>
</dbReference>
<dbReference type="Pfam" id="PF00015">
    <property type="entry name" value="MCPsignal"/>
    <property type="match status" value="1"/>
</dbReference>
<evidence type="ECO:0000313" key="7">
    <source>
        <dbReference type="Proteomes" id="UP000283805"/>
    </source>
</evidence>
<keyword evidence="1 3" id="KW-0807">Transducer</keyword>
<evidence type="ECO:0000256" key="2">
    <source>
        <dbReference type="ARBA" id="ARBA00029447"/>
    </source>
</evidence>
<dbReference type="InterPro" id="IPR012292">
    <property type="entry name" value="Globin/Proto"/>
</dbReference>
<comment type="similarity">
    <text evidence="2">Belongs to the methyl-accepting chemotaxis (MCP) protein family.</text>
</comment>
<dbReference type="SMART" id="SM00283">
    <property type="entry name" value="MA"/>
    <property type="match status" value="1"/>
</dbReference>
<dbReference type="PRINTS" id="PR00260">
    <property type="entry name" value="CHEMTRNSDUCR"/>
</dbReference>
<accession>A0A3R7DAP4</accession>
<dbReference type="PROSITE" id="PS50111">
    <property type="entry name" value="CHEMOTAXIS_TRANSDUC_2"/>
    <property type="match status" value="1"/>
</dbReference>
<dbReference type="InterPro" id="IPR044398">
    <property type="entry name" value="Globin-sensor_dom"/>
</dbReference>
<dbReference type="GO" id="GO:0016020">
    <property type="term" value="C:membrane"/>
    <property type="evidence" value="ECO:0007669"/>
    <property type="project" value="InterPro"/>
</dbReference>
<dbReference type="GO" id="GO:0019825">
    <property type="term" value="F:oxygen binding"/>
    <property type="evidence" value="ECO:0007669"/>
    <property type="project" value="InterPro"/>
</dbReference>
<dbReference type="Pfam" id="PF11563">
    <property type="entry name" value="Protoglobin"/>
    <property type="match status" value="1"/>
</dbReference>
<dbReference type="GO" id="GO:0004888">
    <property type="term" value="F:transmembrane signaling receptor activity"/>
    <property type="evidence" value="ECO:0007669"/>
    <property type="project" value="InterPro"/>
</dbReference>
<dbReference type="SUPFAM" id="SSF46458">
    <property type="entry name" value="Globin-like"/>
    <property type="match status" value="1"/>
</dbReference>
<dbReference type="AlphaFoldDB" id="A0A3R7DAP4"/>
<dbReference type="Gene3D" id="1.10.490.10">
    <property type="entry name" value="Globins"/>
    <property type="match status" value="1"/>
</dbReference>
<keyword evidence="7" id="KW-1185">Reference proteome</keyword>
<evidence type="ECO:0000256" key="1">
    <source>
        <dbReference type="ARBA" id="ARBA00023224"/>
    </source>
</evidence>
<feature type="coiled-coil region" evidence="4">
    <location>
        <begin position="368"/>
        <end position="434"/>
    </location>
</feature>
<dbReference type="GO" id="GO:0007165">
    <property type="term" value="P:signal transduction"/>
    <property type="evidence" value="ECO:0007669"/>
    <property type="project" value="UniProtKB-KW"/>
</dbReference>
<dbReference type="InterPro" id="IPR039379">
    <property type="entry name" value="Protoglobin_sensor_dom"/>
</dbReference>